<proteinExistence type="predicted"/>
<protein>
    <submittedName>
        <fullName evidence="1">Putative methyl-accepting chemotaxis protein</fullName>
    </submittedName>
</protein>
<dbReference type="Proteomes" id="UP000008367">
    <property type="component" value="Unassembled WGS sequence"/>
</dbReference>
<evidence type="ECO:0000313" key="1">
    <source>
        <dbReference type="EMBL" id="EKM30157.1"/>
    </source>
</evidence>
<sequence>RTFIQFVVNKS</sequence>
<accession>A0A454CUT4</accession>
<organism evidence="1 2">
    <name type="scientific">Vibrio harveyi</name>
    <name type="common">Beneckea harveyi</name>
    <dbReference type="NCBI Taxonomy" id="669"/>
    <lineage>
        <taxon>Bacteria</taxon>
        <taxon>Pseudomonadati</taxon>
        <taxon>Pseudomonadota</taxon>
        <taxon>Gammaproteobacteria</taxon>
        <taxon>Vibrionales</taxon>
        <taxon>Vibrionaceae</taxon>
        <taxon>Vibrio</taxon>
    </lineage>
</organism>
<comment type="caution">
    <text evidence="1">The sequence shown here is derived from an EMBL/GenBank/DDBJ whole genome shotgun (WGS) entry which is preliminary data.</text>
</comment>
<gene>
    <name evidence="1" type="ORF">VCHENC02_4097B</name>
</gene>
<reference evidence="1 2" key="1">
    <citation type="submission" date="2012-10" db="EMBL/GenBank/DDBJ databases">
        <title>Genome sequence of Vibrio Cholerae HENC-02.</title>
        <authorList>
            <person name="Eppinger M."/>
            <person name="Hasan N.A."/>
            <person name="Sengamalay N."/>
            <person name="Hine E."/>
            <person name="Su Q."/>
            <person name="Daugherty S.C."/>
            <person name="Young S."/>
            <person name="Sadzewicz L."/>
            <person name="Tallon L."/>
            <person name="Cebula T.A."/>
            <person name="Ravel J."/>
            <person name="Colwell R.R."/>
        </authorList>
    </citation>
    <scope>NUCLEOTIDE SEQUENCE [LARGE SCALE GENOMIC DNA]</scope>
    <source>
        <strain evidence="1 2">HENC-02</strain>
    </source>
</reference>
<evidence type="ECO:0000313" key="2">
    <source>
        <dbReference type="Proteomes" id="UP000008367"/>
    </source>
</evidence>
<dbReference type="EMBL" id="AJSR01001765">
    <property type="protein sequence ID" value="EKM30157.1"/>
    <property type="molecule type" value="Genomic_DNA"/>
</dbReference>
<feature type="non-terminal residue" evidence="1">
    <location>
        <position position="1"/>
    </location>
</feature>
<name>A0A454CUT4_VIBHA</name>